<dbReference type="EMBL" id="OC003954">
    <property type="protein sequence ID" value="CAD7263916.1"/>
    <property type="molecule type" value="Genomic_DNA"/>
</dbReference>
<gene>
    <name evidence="2" type="ORF">TSIB3V08_LOCUS7982</name>
</gene>
<evidence type="ECO:0000256" key="1">
    <source>
        <dbReference type="SAM" id="MobiDB-lite"/>
    </source>
</evidence>
<proteinExistence type="predicted"/>
<name>A0A7R9B117_TIMSH</name>
<evidence type="ECO:0000313" key="2">
    <source>
        <dbReference type="EMBL" id="CAD7263916.1"/>
    </source>
</evidence>
<feature type="region of interest" description="Disordered" evidence="1">
    <location>
        <begin position="40"/>
        <end position="77"/>
    </location>
</feature>
<dbReference type="AlphaFoldDB" id="A0A7R9B117"/>
<accession>A0A7R9B117</accession>
<sequence length="77" mass="8347">MAVFLKFLSAHPIGIEPRLTHHLLLPELRLPIHDLTCLNGAAPSRVPGRHGDAPPRGSPGVESSLRSAQSTRWSPPQ</sequence>
<reference evidence="2" key="1">
    <citation type="submission" date="2020-11" db="EMBL/GenBank/DDBJ databases">
        <authorList>
            <person name="Tran Van P."/>
        </authorList>
    </citation>
    <scope>NUCLEOTIDE SEQUENCE</scope>
</reference>
<feature type="compositionally biased region" description="Polar residues" evidence="1">
    <location>
        <begin position="64"/>
        <end position="77"/>
    </location>
</feature>
<protein>
    <submittedName>
        <fullName evidence="2">Uncharacterized protein</fullName>
    </submittedName>
</protein>
<organism evidence="2">
    <name type="scientific">Timema shepardi</name>
    <name type="common">Walking stick</name>
    <dbReference type="NCBI Taxonomy" id="629360"/>
    <lineage>
        <taxon>Eukaryota</taxon>
        <taxon>Metazoa</taxon>
        <taxon>Ecdysozoa</taxon>
        <taxon>Arthropoda</taxon>
        <taxon>Hexapoda</taxon>
        <taxon>Insecta</taxon>
        <taxon>Pterygota</taxon>
        <taxon>Neoptera</taxon>
        <taxon>Polyneoptera</taxon>
        <taxon>Phasmatodea</taxon>
        <taxon>Timematodea</taxon>
        <taxon>Timematoidea</taxon>
        <taxon>Timematidae</taxon>
        <taxon>Timema</taxon>
    </lineage>
</organism>